<feature type="region of interest" description="Disordered" evidence="2">
    <location>
        <begin position="1"/>
        <end position="40"/>
    </location>
</feature>
<feature type="region of interest" description="Disordered" evidence="2">
    <location>
        <begin position="52"/>
        <end position="167"/>
    </location>
</feature>
<evidence type="ECO:0000256" key="1">
    <source>
        <dbReference type="SAM" id="Coils"/>
    </source>
</evidence>
<keyword evidence="1" id="KW-0175">Coiled coil</keyword>
<evidence type="ECO:0000313" key="4">
    <source>
        <dbReference type="RefSeq" id="XP_004391450.2"/>
    </source>
</evidence>
<feature type="compositionally biased region" description="Basic and acidic residues" evidence="2">
    <location>
        <begin position="320"/>
        <end position="340"/>
    </location>
</feature>
<protein>
    <submittedName>
        <fullName evidence="4">Coiled-coil domain-containing protein 185</fullName>
    </submittedName>
</protein>
<dbReference type="InterPro" id="IPR029090">
    <property type="entry name" value="DUF4659"/>
</dbReference>
<dbReference type="GeneID" id="101354835"/>
<accession>A0A2Y9EC50</accession>
<dbReference type="PANTHER" id="PTHR33663">
    <property type="entry name" value="COILED-COIL DOMAIN-CONTAINING PROTEIN 177"/>
    <property type="match status" value="1"/>
</dbReference>
<evidence type="ECO:0000313" key="3">
    <source>
        <dbReference type="Proteomes" id="UP000248480"/>
    </source>
</evidence>
<feature type="coiled-coil region" evidence="1">
    <location>
        <begin position="558"/>
        <end position="592"/>
    </location>
</feature>
<reference evidence="4" key="1">
    <citation type="submission" date="2025-08" db="UniProtKB">
        <authorList>
            <consortium name="RefSeq"/>
        </authorList>
    </citation>
    <scope>IDENTIFICATION</scope>
</reference>
<dbReference type="PANTHER" id="PTHR33663:SF3">
    <property type="entry name" value="COILED-COIL DOMAIN-CONTAINING PROTEIN 185"/>
    <property type="match status" value="1"/>
</dbReference>
<feature type="region of interest" description="Disordered" evidence="2">
    <location>
        <begin position="208"/>
        <end position="239"/>
    </location>
</feature>
<dbReference type="FunCoup" id="A0A2Y9EC50">
    <property type="interactions" value="9"/>
</dbReference>
<dbReference type="Proteomes" id="UP000248480">
    <property type="component" value="Unplaced"/>
</dbReference>
<dbReference type="AlphaFoldDB" id="A0A2Y9EC50"/>
<dbReference type="CTD" id="164127"/>
<feature type="region of interest" description="Disordered" evidence="2">
    <location>
        <begin position="316"/>
        <end position="340"/>
    </location>
</feature>
<feature type="coiled-coil region" evidence="1">
    <location>
        <begin position="437"/>
        <end position="489"/>
    </location>
</feature>
<name>A0A2Y9EC50_TRIMA</name>
<sequence>MEGLGRFSPRPFTDLWEPPPPDRERASSARLGGPGLGSEPALCAWARAPAAGSEAVSPWQALPLRYSPTPRPRRRGYLESPGESCSLTDVARRPPDRARKQRPRSRRLENAWGEAGTKPQRLEGGGHNLIRQPQPWQHYPLAQGDSPPPSLRGAYTPSNGTVGVEKVPNGSQWAVPVRRGPGGWSLSSIPMEKSSVLSKVSTRSACVYPQDGDSNELMESLGSQPSQLEGSSEPVSSQELQSLHTQLLKNKLAEVVISSRDQKIVALVLARLQKAQKMRELQQQAVVAWEELKRSDQKVQMTLERERRLLLQRSQNQWQQEKEQPKAHQCQEQHVQRDSQVKSRIQKESLCKRQLESQENQCQGKLERTHAQAERRKQCQVQQLKEQEKLREQNSLQLQKRLEQDCRKRHLHAMEDPKKAQETDLTSMINYQARKVLMECQAKAEELLRKLSLEQRSQQFHETHQCLVKERHRELREKAQKEDEQLQQVRWHAGDSEEQRKMHKTMLMELADRKIQQARTNAHKNIKDKKHIRDLSGLREKNHHILKLKAEKEENCHIEGIKEAIKKKQQRMEQISREKAAALEEFQKISRASSQMRDKVRALHNSSFDQMAWEA</sequence>
<keyword evidence="3" id="KW-1185">Reference proteome</keyword>
<dbReference type="OrthoDB" id="200110at2759"/>
<dbReference type="STRING" id="127582.A0A2Y9EC50"/>
<dbReference type="Pfam" id="PF15558">
    <property type="entry name" value="DUF4659"/>
    <property type="match status" value="1"/>
</dbReference>
<dbReference type="RefSeq" id="XP_004391450.2">
    <property type="nucleotide sequence ID" value="XM_004391393.3"/>
</dbReference>
<proteinExistence type="predicted"/>
<organism evidence="3 4">
    <name type="scientific">Trichechus manatus latirostris</name>
    <name type="common">Florida manatee</name>
    <dbReference type="NCBI Taxonomy" id="127582"/>
    <lineage>
        <taxon>Eukaryota</taxon>
        <taxon>Metazoa</taxon>
        <taxon>Chordata</taxon>
        <taxon>Craniata</taxon>
        <taxon>Vertebrata</taxon>
        <taxon>Euteleostomi</taxon>
        <taxon>Mammalia</taxon>
        <taxon>Eutheria</taxon>
        <taxon>Afrotheria</taxon>
        <taxon>Sirenia</taxon>
        <taxon>Trichechidae</taxon>
        <taxon>Trichechus</taxon>
    </lineage>
</organism>
<gene>
    <name evidence="4" type="primary">CCDC185</name>
</gene>
<evidence type="ECO:0000256" key="2">
    <source>
        <dbReference type="SAM" id="MobiDB-lite"/>
    </source>
</evidence>
<feature type="compositionally biased region" description="Polar residues" evidence="2">
    <location>
        <begin position="221"/>
        <end position="239"/>
    </location>
</feature>
<dbReference type="KEGG" id="tmu:101354835"/>
<dbReference type="InParanoid" id="A0A2Y9EC50"/>